<feature type="domain" description="Flagellar hook-length control protein-like C-terminal" evidence="2">
    <location>
        <begin position="263"/>
        <end position="343"/>
    </location>
</feature>
<feature type="region of interest" description="Disordered" evidence="1">
    <location>
        <begin position="336"/>
        <end position="355"/>
    </location>
</feature>
<evidence type="ECO:0000313" key="3">
    <source>
        <dbReference type="EMBL" id="OBS09819.1"/>
    </source>
</evidence>
<feature type="compositionally biased region" description="Low complexity" evidence="1">
    <location>
        <begin position="55"/>
        <end position="64"/>
    </location>
</feature>
<dbReference type="OrthoDB" id="1792985at2"/>
<reference evidence="3 4" key="1">
    <citation type="journal article" date="2014" name="Genome Announc.">
        <title>Draft Genome Sequence of the Iron-Oxidizing, Acidophilic, and Halotolerant 'Thiobacillus prosperus' Type Strain DSM 5130.</title>
        <authorList>
            <person name="Ossandon F.J."/>
            <person name="Cardenas J.P."/>
            <person name="Corbett M."/>
            <person name="Quatrini R."/>
            <person name="Holmes D.S."/>
            <person name="Watkin E."/>
        </authorList>
    </citation>
    <scope>NUCLEOTIDE SEQUENCE [LARGE SCALE GENOMIC DNA]</scope>
    <source>
        <strain evidence="3 4">DSM 5130</strain>
    </source>
</reference>
<evidence type="ECO:0000256" key="1">
    <source>
        <dbReference type="SAM" id="MobiDB-lite"/>
    </source>
</evidence>
<gene>
    <name evidence="3" type="ORF">Thpro_020869</name>
</gene>
<feature type="compositionally biased region" description="Gly residues" evidence="1">
    <location>
        <begin position="340"/>
        <end position="355"/>
    </location>
</feature>
<sequence>MSAAPSASGFAQTLQQLSRQTPAAFDAKSAQPAQPAQPLSPAAQRVSHHAKPSGQDAAHASHAHQAADARRSAPTQSKSADAAPLTADKGKPISGKQTSSADGATVSGGQGQTGNPLPPMIPVLPHTLRADAAMNAVLGGGRGGSASVRGSDVAAHGRADMGPQGPGNARASGGSWQQLLTDVTLLSAKTAGEGPAAAGTSSAAFAALSAIKGVPATVAGGGGLTAMPSMQLVAANTQVAGAVPPGATLAPGQPGFAQALNGQVGWMVGQGQQTAVVQINPPQLGPLQISVQIHGDQTQVLFQTHHALTKSALDAATPQLRELLGQNGQQVSVNVQQQTPGGGQSPYGNGTAGGFAHGGHQGAGYGGAMPFGQTDSDGEVMAAAPKGWVSLNRGLIDAYV</sequence>
<dbReference type="Gene3D" id="3.30.750.140">
    <property type="match status" value="1"/>
</dbReference>
<feature type="region of interest" description="Disordered" evidence="1">
    <location>
        <begin position="1"/>
        <end position="123"/>
    </location>
</feature>
<dbReference type="InterPro" id="IPR038610">
    <property type="entry name" value="FliK-like_C_sf"/>
</dbReference>
<dbReference type="EMBL" id="JQSG02000002">
    <property type="protein sequence ID" value="OBS09819.1"/>
    <property type="molecule type" value="Genomic_DNA"/>
</dbReference>
<evidence type="ECO:0000259" key="2">
    <source>
        <dbReference type="Pfam" id="PF02120"/>
    </source>
</evidence>
<dbReference type="PANTHER" id="PTHR37533">
    <property type="entry name" value="FLAGELLAR HOOK-LENGTH CONTROL PROTEIN"/>
    <property type="match status" value="1"/>
</dbReference>
<accession>A0A1A6C5J3</accession>
<feature type="compositionally biased region" description="Low complexity" evidence="1">
    <location>
        <begin position="27"/>
        <end position="44"/>
    </location>
</feature>
<feature type="region of interest" description="Disordered" evidence="1">
    <location>
        <begin position="142"/>
        <end position="174"/>
    </location>
</feature>
<evidence type="ECO:0000313" key="4">
    <source>
        <dbReference type="Proteomes" id="UP000029273"/>
    </source>
</evidence>
<feature type="compositionally biased region" description="Polar residues" evidence="1">
    <location>
        <begin position="9"/>
        <end position="21"/>
    </location>
</feature>
<comment type="caution">
    <text evidence="3">The sequence shown here is derived from an EMBL/GenBank/DDBJ whole genome shotgun (WGS) entry which is preliminary data.</text>
</comment>
<dbReference type="Proteomes" id="UP000029273">
    <property type="component" value="Unassembled WGS sequence"/>
</dbReference>
<dbReference type="PANTHER" id="PTHR37533:SF2">
    <property type="entry name" value="FLAGELLAR HOOK-LENGTH CONTROL PROTEIN"/>
    <property type="match status" value="1"/>
</dbReference>
<feature type="compositionally biased region" description="Low complexity" evidence="1">
    <location>
        <begin position="145"/>
        <end position="154"/>
    </location>
</feature>
<dbReference type="RefSeq" id="WP_065089280.1">
    <property type="nucleotide sequence ID" value="NZ_JQSG02000002.1"/>
</dbReference>
<keyword evidence="4" id="KW-1185">Reference proteome</keyword>
<dbReference type="InterPro" id="IPR021136">
    <property type="entry name" value="Flagellar_hook_control-like_C"/>
</dbReference>
<dbReference type="AlphaFoldDB" id="A0A1A6C5J3"/>
<protein>
    <recommendedName>
        <fullName evidence="2">Flagellar hook-length control protein-like C-terminal domain-containing protein</fullName>
    </recommendedName>
</protein>
<name>A0A1A6C5J3_9GAMM</name>
<dbReference type="CDD" id="cd17470">
    <property type="entry name" value="T3SS_Flik_C"/>
    <property type="match status" value="1"/>
</dbReference>
<dbReference type="Pfam" id="PF02120">
    <property type="entry name" value="Flg_hook"/>
    <property type="match status" value="1"/>
</dbReference>
<dbReference type="InterPro" id="IPR052563">
    <property type="entry name" value="FliK"/>
</dbReference>
<organism evidence="3 4">
    <name type="scientific">Acidihalobacter prosperus</name>
    <dbReference type="NCBI Taxonomy" id="160660"/>
    <lineage>
        <taxon>Bacteria</taxon>
        <taxon>Pseudomonadati</taxon>
        <taxon>Pseudomonadota</taxon>
        <taxon>Gammaproteobacteria</taxon>
        <taxon>Chromatiales</taxon>
        <taxon>Ectothiorhodospiraceae</taxon>
        <taxon>Acidihalobacter</taxon>
    </lineage>
</organism>
<proteinExistence type="predicted"/>